<sequence length="248" mass="29483">MGKEETFLEIQPGKDDFFRLLADQFLTPMSGKQRMKKLKEVFLVAAKNYHDEAAKELLIKIEKAHRKLKLEREGDPGKFIDYLMEVYWQLPGMEVRADTVPSTCRYPIMLRTKFRILGEIASGWCPDWTTREITETSIKAFRFLIAVFNPVSRKNWPRQRPGESEFELKARDRIVSQEEREEIIVLIRRQDVRFNPDELEFWMAQPYLPYEFERILAMARVRKGGHDLWRKDIRNAQLLKSLCPDERT</sequence>
<dbReference type="EMBL" id="PEUX01000003">
    <property type="protein sequence ID" value="PIV10502.1"/>
    <property type="molecule type" value="Genomic_DNA"/>
</dbReference>
<dbReference type="AlphaFoldDB" id="A0A2M7BV94"/>
<evidence type="ECO:0000313" key="1">
    <source>
        <dbReference type="EMBL" id="PIV10502.1"/>
    </source>
</evidence>
<organism evidence="1 2">
    <name type="scientific">Candidatus Portnoybacteria bacterium CG03_land_8_20_14_0_80_41_10</name>
    <dbReference type="NCBI Taxonomy" id="1974808"/>
    <lineage>
        <taxon>Bacteria</taxon>
        <taxon>Candidatus Portnoyibacteriota</taxon>
    </lineage>
</organism>
<feature type="non-terminal residue" evidence="1">
    <location>
        <position position="248"/>
    </location>
</feature>
<name>A0A2M7BV94_9BACT</name>
<proteinExistence type="predicted"/>
<reference evidence="2" key="1">
    <citation type="submission" date="2017-09" db="EMBL/GenBank/DDBJ databases">
        <title>Depth-based differentiation of microbial function through sediment-hosted aquifers and enrichment of novel symbionts in the deep terrestrial subsurface.</title>
        <authorList>
            <person name="Probst A.J."/>
            <person name="Ladd B."/>
            <person name="Jarett J.K."/>
            <person name="Geller-Mcgrath D.E."/>
            <person name="Sieber C.M.K."/>
            <person name="Emerson J.B."/>
            <person name="Anantharaman K."/>
            <person name="Thomas B.C."/>
            <person name="Malmstrom R."/>
            <person name="Stieglmeier M."/>
            <person name="Klingl A."/>
            <person name="Woyke T."/>
            <person name="Ryan C.M."/>
            <person name="Banfield J.F."/>
        </authorList>
    </citation>
    <scope>NUCLEOTIDE SEQUENCE [LARGE SCALE GENOMIC DNA]</scope>
</reference>
<dbReference type="Proteomes" id="UP000229894">
    <property type="component" value="Unassembled WGS sequence"/>
</dbReference>
<evidence type="ECO:0000313" key="2">
    <source>
        <dbReference type="Proteomes" id="UP000229894"/>
    </source>
</evidence>
<accession>A0A2M7BV94</accession>
<protein>
    <submittedName>
        <fullName evidence="1">Uncharacterized protein</fullName>
    </submittedName>
</protein>
<comment type="caution">
    <text evidence="1">The sequence shown here is derived from an EMBL/GenBank/DDBJ whole genome shotgun (WGS) entry which is preliminary data.</text>
</comment>
<gene>
    <name evidence="1" type="ORF">COS49_00260</name>
</gene>